<feature type="compositionally biased region" description="Polar residues" evidence="1">
    <location>
        <begin position="1"/>
        <end position="10"/>
    </location>
</feature>
<comment type="caution">
    <text evidence="2">The sequence shown here is derived from an EMBL/GenBank/DDBJ whole genome shotgun (WGS) entry which is preliminary data.</text>
</comment>
<dbReference type="AlphaFoldDB" id="A0A7W7PU06"/>
<evidence type="ECO:0000313" key="3">
    <source>
        <dbReference type="Proteomes" id="UP000579523"/>
    </source>
</evidence>
<gene>
    <name evidence="2" type="ORF">FHS37_005368</name>
</gene>
<name>A0A7W7PU06_9ACTN</name>
<dbReference type="EMBL" id="JACHJI010000010">
    <property type="protein sequence ID" value="MBB4901281.1"/>
    <property type="molecule type" value="Genomic_DNA"/>
</dbReference>
<feature type="region of interest" description="Disordered" evidence="1">
    <location>
        <begin position="1"/>
        <end position="79"/>
    </location>
</feature>
<reference evidence="2 3" key="1">
    <citation type="submission" date="2020-08" db="EMBL/GenBank/DDBJ databases">
        <title>Genomic Encyclopedia of Type Strains, Phase III (KMG-III): the genomes of soil and plant-associated and newly described type strains.</title>
        <authorList>
            <person name="Whitman W."/>
        </authorList>
    </citation>
    <scope>NUCLEOTIDE SEQUENCE [LARGE SCALE GENOMIC DNA]</scope>
    <source>
        <strain evidence="2 3">CECT 3273</strain>
    </source>
</reference>
<sequence length="79" mass="8321">MRHSGASRSKSPGVMSVQSRSRRSLTDAPLPVHSARLSVVRRAADDASHGAARQRDVGHTRVPVTHGGADPSVLCTPQS</sequence>
<proteinExistence type="predicted"/>
<organism evidence="2 3">
    <name type="scientific">Streptomyces griseomycini</name>
    <dbReference type="NCBI Taxonomy" id="66895"/>
    <lineage>
        <taxon>Bacteria</taxon>
        <taxon>Bacillati</taxon>
        <taxon>Actinomycetota</taxon>
        <taxon>Actinomycetes</taxon>
        <taxon>Kitasatosporales</taxon>
        <taxon>Streptomycetaceae</taxon>
        <taxon>Streptomyces</taxon>
    </lineage>
</organism>
<accession>A0A7W7PU06</accession>
<keyword evidence="3" id="KW-1185">Reference proteome</keyword>
<protein>
    <submittedName>
        <fullName evidence="2">Uncharacterized protein</fullName>
    </submittedName>
</protein>
<evidence type="ECO:0000256" key="1">
    <source>
        <dbReference type="SAM" id="MobiDB-lite"/>
    </source>
</evidence>
<feature type="compositionally biased region" description="Basic and acidic residues" evidence="1">
    <location>
        <begin position="42"/>
        <end position="59"/>
    </location>
</feature>
<dbReference type="Proteomes" id="UP000579523">
    <property type="component" value="Unassembled WGS sequence"/>
</dbReference>
<evidence type="ECO:0000313" key="2">
    <source>
        <dbReference type="EMBL" id="MBB4901281.1"/>
    </source>
</evidence>